<dbReference type="EMBL" id="VFLP01000038">
    <property type="protein sequence ID" value="TRX92294.1"/>
    <property type="molecule type" value="Genomic_DNA"/>
</dbReference>
<protein>
    <submittedName>
        <fullName evidence="2">Uncharacterized protein</fullName>
    </submittedName>
</protein>
<proteinExistence type="predicted"/>
<name>A0A553HWG2_9PEZI</name>
<feature type="region of interest" description="Disordered" evidence="1">
    <location>
        <begin position="60"/>
        <end position="80"/>
    </location>
</feature>
<dbReference type="OrthoDB" id="2883672at2759"/>
<dbReference type="AlphaFoldDB" id="A0A553HWG2"/>
<reference evidence="3" key="1">
    <citation type="submission" date="2019-06" db="EMBL/GenBank/DDBJ databases">
        <title>Draft genome sequence of the griseofulvin-producing fungus Xylaria cubensis strain G536.</title>
        <authorList>
            <person name="Mead M.E."/>
            <person name="Raja H.A."/>
            <person name="Steenwyk J.L."/>
            <person name="Knowles S.L."/>
            <person name="Oberlies N.H."/>
            <person name="Rokas A."/>
        </authorList>
    </citation>
    <scope>NUCLEOTIDE SEQUENCE [LARGE SCALE GENOMIC DNA]</scope>
    <source>
        <strain evidence="3">G536</strain>
    </source>
</reference>
<evidence type="ECO:0000313" key="3">
    <source>
        <dbReference type="Proteomes" id="UP000319160"/>
    </source>
</evidence>
<sequence>MASTDGIPPTYHSLMAHHKYGYALYHPECSLVVKPGVCGYIDGEGGWHIMVDILAIDSTPASSTSENTESQDSNLTGSNKRQYTSLDETNILKREKKSLCGPILAETVELASSAIGAGTTLPPGIPAEASAVAEFTLNADLGAVLLTKGLVTKNSLNGLDPFREWAKANFGKLLAEFPVIRTYGFYIVTSTLKAKEVFIKSWQNKGHQLNVGFSGSVESIAQISASTQIYGASRADGWIMPICEGSSFPRNLFSRFS</sequence>
<dbReference type="Proteomes" id="UP000319160">
    <property type="component" value="Unassembled WGS sequence"/>
</dbReference>
<organism evidence="2 3">
    <name type="scientific">Xylaria flabelliformis</name>
    <dbReference type="NCBI Taxonomy" id="2512241"/>
    <lineage>
        <taxon>Eukaryota</taxon>
        <taxon>Fungi</taxon>
        <taxon>Dikarya</taxon>
        <taxon>Ascomycota</taxon>
        <taxon>Pezizomycotina</taxon>
        <taxon>Sordariomycetes</taxon>
        <taxon>Xylariomycetidae</taxon>
        <taxon>Xylariales</taxon>
        <taxon>Xylariaceae</taxon>
        <taxon>Xylaria</taxon>
    </lineage>
</organism>
<comment type="caution">
    <text evidence="2">The sequence shown here is derived from an EMBL/GenBank/DDBJ whole genome shotgun (WGS) entry which is preliminary data.</text>
</comment>
<evidence type="ECO:0000256" key="1">
    <source>
        <dbReference type="SAM" id="MobiDB-lite"/>
    </source>
</evidence>
<evidence type="ECO:0000313" key="2">
    <source>
        <dbReference type="EMBL" id="TRX92294.1"/>
    </source>
</evidence>
<keyword evidence="3" id="KW-1185">Reference proteome</keyword>
<gene>
    <name evidence="2" type="ORF">FHL15_006909</name>
</gene>
<accession>A0A553HWG2</accession>